<dbReference type="AlphaFoldDB" id="A0A6J4SBC5"/>
<organism evidence="2">
    <name type="scientific">uncultured Sphingomonadaceae bacterium</name>
    <dbReference type="NCBI Taxonomy" id="169976"/>
    <lineage>
        <taxon>Bacteria</taxon>
        <taxon>Pseudomonadati</taxon>
        <taxon>Pseudomonadota</taxon>
        <taxon>Alphaproteobacteria</taxon>
        <taxon>Sphingomonadales</taxon>
        <taxon>Sphingomonadaceae</taxon>
        <taxon>environmental samples</taxon>
    </lineage>
</organism>
<dbReference type="EMBL" id="CADCVX010000169">
    <property type="protein sequence ID" value="CAA9494639.1"/>
    <property type="molecule type" value="Genomic_DNA"/>
</dbReference>
<name>A0A6J4SBC5_9SPHN</name>
<gene>
    <name evidence="2" type="ORF">AVDCRST_MAG91-727</name>
</gene>
<reference evidence="2" key="1">
    <citation type="submission" date="2020-02" db="EMBL/GenBank/DDBJ databases">
        <authorList>
            <person name="Meier V. D."/>
        </authorList>
    </citation>
    <scope>NUCLEOTIDE SEQUENCE</scope>
    <source>
        <strain evidence="2">AVDCRST_MAG91</strain>
    </source>
</reference>
<evidence type="ECO:0000256" key="1">
    <source>
        <dbReference type="SAM" id="MobiDB-lite"/>
    </source>
</evidence>
<sequence length="206" mass="22461">MNVDDPAPAPPVQTSIRQKKKKRKSDGRLQFLEVLLKGRTLPLIMAVLALAYIGIKGAEYRASSYYADVLPRQGEAEVLYQRGKPESVRRLESGGSEWVYAAPAVRVRFGPDGRVISTSCSNSGPQALTGCPPALGVAIGDDELQLAARLGTPPRTSLVNGVKVAEYPGPGLKYHLQRFRVQSVEVMRRADIPEYLKQFAVFALPA</sequence>
<evidence type="ECO:0000313" key="2">
    <source>
        <dbReference type="EMBL" id="CAA9494639.1"/>
    </source>
</evidence>
<accession>A0A6J4SBC5</accession>
<proteinExistence type="predicted"/>
<protein>
    <submittedName>
        <fullName evidence="2">Uncharacterized protein</fullName>
    </submittedName>
</protein>
<feature type="region of interest" description="Disordered" evidence="1">
    <location>
        <begin position="1"/>
        <end position="23"/>
    </location>
</feature>